<keyword evidence="3" id="KW-1015">Disulfide bond</keyword>
<feature type="chain" id="PRO_5017847407" description="Carboxylic ester hydrolase" evidence="4">
    <location>
        <begin position="21"/>
        <end position="518"/>
    </location>
</feature>
<accession>A0A3N4LT49</accession>
<sequence>MMFLSGSLISLYLCLSVALADPVPITPTVTAPFGTIIGRKGRLNPTVHEYLGIPYAKPPTGPLRFAPPVRLPNQKTPITAKEFGLSCPSQPLSVPANTAFNFTALEGEDCLSINIWTKPGRNNAPVLVWIYGGGFIFGTSNNILYDGTQFAANNEVVIASLNYRTNVFGFPNSPAVSTENLGILDQRLALEWIRDNIKSFGGNPSQMTLFGHSAGGASVEIHSYAWAQDPIVKGYISQSGTAGLTALIGGGDNYYRWGNLTEKVGCATAGTEKQKLECMQALPWENITNGMKALDLSDKALGAFAPRVDGKIIFSFEEYKKRADNGLFAKLPMLIGNTDAEFGPGGALSPNNIGSLQFPKGLTPEQLDTLASAIVFDCPAKEAARVRAQHKVPIWRYRYFGSFNFNSTHDITIGATHGAELLVLFGTALYMGNPPARERAVIMWMQAAWTAFAADPSTGLSSAPFKLPLYKPISLSPTLIRLTFKEEVAPSLAYPQEYDGICYLVDLIPTGLERRGEE</sequence>
<dbReference type="EC" id="3.1.1.-" evidence="4"/>
<dbReference type="EMBL" id="ML121536">
    <property type="protein sequence ID" value="RPB25980.1"/>
    <property type="molecule type" value="Genomic_DNA"/>
</dbReference>
<dbReference type="InterPro" id="IPR029058">
    <property type="entry name" value="AB_hydrolase_fold"/>
</dbReference>
<evidence type="ECO:0000256" key="2">
    <source>
        <dbReference type="ARBA" id="ARBA00022801"/>
    </source>
</evidence>
<keyword evidence="2 4" id="KW-0378">Hydrolase</keyword>
<dbReference type="Pfam" id="PF00135">
    <property type="entry name" value="COesterase"/>
    <property type="match status" value="2"/>
</dbReference>
<dbReference type="AlphaFoldDB" id="A0A3N4LT49"/>
<dbReference type="SUPFAM" id="SSF53474">
    <property type="entry name" value="alpha/beta-Hydrolases"/>
    <property type="match status" value="1"/>
</dbReference>
<evidence type="ECO:0000313" key="7">
    <source>
        <dbReference type="Proteomes" id="UP000267821"/>
    </source>
</evidence>
<name>A0A3N4LT49_9PEZI</name>
<organism evidence="6 7">
    <name type="scientific">Terfezia boudieri ATCC MYA-4762</name>
    <dbReference type="NCBI Taxonomy" id="1051890"/>
    <lineage>
        <taxon>Eukaryota</taxon>
        <taxon>Fungi</taxon>
        <taxon>Dikarya</taxon>
        <taxon>Ascomycota</taxon>
        <taxon>Pezizomycotina</taxon>
        <taxon>Pezizomycetes</taxon>
        <taxon>Pezizales</taxon>
        <taxon>Pezizaceae</taxon>
        <taxon>Terfezia</taxon>
    </lineage>
</organism>
<dbReference type="OrthoDB" id="408631at2759"/>
<feature type="signal peptide" evidence="4">
    <location>
        <begin position="1"/>
        <end position="20"/>
    </location>
</feature>
<dbReference type="PRINTS" id="PR00878">
    <property type="entry name" value="CHOLNESTRASE"/>
</dbReference>
<evidence type="ECO:0000256" key="3">
    <source>
        <dbReference type="ARBA" id="ARBA00023157"/>
    </source>
</evidence>
<evidence type="ECO:0000256" key="1">
    <source>
        <dbReference type="ARBA" id="ARBA00005964"/>
    </source>
</evidence>
<reference evidence="6 7" key="1">
    <citation type="journal article" date="2018" name="Nat. Ecol. Evol.">
        <title>Pezizomycetes genomes reveal the molecular basis of ectomycorrhizal truffle lifestyle.</title>
        <authorList>
            <person name="Murat C."/>
            <person name="Payen T."/>
            <person name="Noel B."/>
            <person name="Kuo A."/>
            <person name="Morin E."/>
            <person name="Chen J."/>
            <person name="Kohler A."/>
            <person name="Krizsan K."/>
            <person name="Balestrini R."/>
            <person name="Da Silva C."/>
            <person name="Montanini B."/>
            <person name="Hainaut M."/>
            <person name="Levati E."/>
            <person name="Barry K.W."/>
            <person name="Belfiori B."/>
            <person name="Cichocki N."/>
            <person name="Clum A."/>
            <person name="Dockter R.B."/>
            <person name="Fauchery L."/>
            <person name="Guy J."/>
            <person name="Iotti M."/>
            <person name="Le Tacon F."/>
            <person name="Lindquist E.A."/>
            <person name="Lipzen A."/>
            <person name="Malagnac F."/>
            <person name="Mello A."/>
            <person name="Molinier V."/>
            <person name="Miyauchi S."/>
            <person name="Poulain J."/>
            <person name="Riccioni C."/>
            <person name="Rubini A."/>
            <person name="Sitrit Y."/>
            <person name="Splivallo R."/>
            <person name="Traeger S."/>
            <person name="Wang M."/>
            <person name="Zifcakova L."/>
            <person name="Wipf D."/>
            <person name="Zambonelli A."/>
            <person name="Paolocci F."/>
            <person name="Nowrousian M."/>
            <person name="Ottonello S."/>
            <person name="Baldrian P."/>
            <person name="Spatafora J.W."/>
            <person name="Henrissat B."/>
            <person name="Nagy L.G."/>
            <person name="Aury J.M."/>
            <person name="Wincker P."/>
            <person name="Grigoriev I.V."/>
            <person name="Bonfante P."/>
            <person name="Martin F.M."/>
        </authorList>
    </citation>
    <scope>NUCLEOTIDE SEQUENCE [LARGE SCALE GENOMIC DNA]</scope>
    <source>
        <strain evidence="6 7">ATCC MYA-4762</strain>
    </source>
</reference>
<dbReference type="InterPro" id="IPR050654">
    <property type="entry name" value="AChE-related_enzymes"/>
</dbReference>
<evidence type="ECO:0000259" key="5">
    <source>
        <dbReference type="Pfam" id="PF00135"/>
    </source>
</evidence>
<dbReference type="GO" id="GO:0004104">
    <property type="term" value="F:cholinesterase activity"/>
    <property type="evidence" value="ECO:0007669"/>
    <property type="project" value="InterPro"/>
</dbReference>
<dbReference type="Gene3D" id="3.40.50.1820">
    <property type="entry name" value="alpha/beta hydrolase"/>
    <property type="match status" value="1"/>
</dbReference>
<dbReference type="InParanoid" id="A0A3N4LT49"/>
<dbReference type="InterPro" id="IPR019826">
    <property type="entry name" value="Carboxylesterase_B_AS"/>
</dbReference>
<dbReference type="PROSITE" id="PS00122">
    <property type="entry name" value="CARBOXYLESTERASE_B_1"/>
    <property type="match status" value="1"/>
</dbReference>
<comment type="similarity">
    <text evidence="1 4">Belongs to the type-B carboxylesterase/lipase family.</text>
</comment>
<dbReference type="STRING" id="1051890.A0A3N4LT49"/>
<dbReference type="InterPro" id="IPR000997">
    <property type="entry name" value="Cholinesterase"/>
</dbReference>
<keyword evidence="4" id="KW-0732">Signal</keyword>
<keyword evidence="7" id="KW-1185">Reference proteome</keyword>
<protein>
    <recommendedName>
        <fullName evidence="4">Carboxylic ester hydrolase</fullName>
        <ecNumber evidence="4">3.1.1.-</ecNumber>
    </recommendedName>
</protein>
<feature type="domain" description="Carboxylesterase type B" evidence="5">
    <location>
        <begin position="27"/>
        <end position="343"/>
    </location>
</feature>
<dbReference type="PANTHER" id="PTHR43918">
    <property type="entry name" value="ACETYLCHOLINESTERASE"/>
    <property type="match status" value="1"/>
</dbReference>
<evidence type="ECO:0000313" key="6">
    <source>
        <dbReference type="EMBL" id="RPB25980.1"/>
    </source>
</evidence>
<dbReference type="PANTHER" id="PTHR43918:SF4">
    <property type="entry name" value="CARBOXYLIC ESTER HYDROLASE"/>
    <property type="match status" value="1"/>
</dbReference>
<feature type="domain" description="Carboxylesterase type B" evidence="5">
    <location>
        <begin position="365"/>
        <end position="454"/>
    </location>
</feature>
<evidence type="ECO:0000256" key="4">
    <source>
        <dbReference type="RuleBase" id="RU361235"/>
    </source>
</evidence>
<dbReference type="Proteomes" id="UP000267821">
    <property type="component" value="Unassembled WGS sequence"/>
</dbReference>
<dbReference type="InterPro" id="IPR002018">
    <property type="entry name" value="CarbesteraseB"/>
</dbReference>
<proteinExistence type="inferred from homology"/>
<gene>
    <name evidence="6" type="ORF">L211DRAFT_836073</name>
</gene>